<dbReference type="Proteomes" id="UP000234950">
    <property type="component" value="Unassembled WGS sequence"/>
</dbReference>
<feature type="signal peptide" evidence="7">
    <location>
        <begin position="1"/>
        <end position="21"/>
    </location>
</feature>
<dbReference type="GO" id="GO:0005507">
    <property type="term" value="F:copper ion binding"/>
    <property type="evidence" value="ECO:0007669"/>
    <property type="project" value="InterPro"/>
</dbReference>
<keyword evidence="4" id="KW-0186">Copper</keyword>
<organism evidence="9 10">
    <name type="scientific">Neobacillus cucumis</name>
    <dbReference type="NCBI Taxonomy" id="1740721"/>
    <lineage>
        <taxon>Bacteria</taxon>
        <taxon>Bacillati</taxon>
        <taxon>Bacillota</taxon>
        <taxon>Bacilli</taxon>
        <taxon>Bacillales</taxon>
        <taxon>Bacillaceae</taxon>
        <taxon>Neobacillus</taxon>
    </lineage>
</organism>
<name>A0A2N5HVD5_9BACI</name>
<keyword evidence="2" id="KW-0479">Metal-binding</keyword>
<sequence>MKKLLFLLICTLLFIPTIVSAHTELTGSNPANGTIVKEDLKEIVLTYEGKIESLSTMKLLKEGQEISFVSVTPKENQLIGTLSSPLENGDYTVQWNIAGEDGHPLSGEILFQVNKIAAAPNTTTKQSETKSKQEESKKETPKPKQSSNEQSQSSSLKTVITLAIVIILLIGAFLLFRRKR</sequence>
<dbReference type="RefSeq" id="WP_101646060.1">
    <property type="nucleotide sequence ID" value="NZ_PGVE01000012.1"/>
</dbReference>
<dbReference type="OrthoDB" id="2353937at2"/>
<keyword evidence="10" id="KW-1185">Reference proteome</keyword>
<gene>
    <name evidence="9" type="ORF">CVD27_01125</name>
</gene>
<evidence type="ECO:0000256" key="1">
    <source>
        <dbReference type="ARBA" id="ARBA00004196"/>
    </source>
</evidence>
<dbReference type="GO" id="GO:0005886">
    <property type="term" value="C:plasma membrane"/>
    <property type="evidence" value="ECO:0007669"/>
    <property type="project" value="TreeGrafter"/>
</dbReference>
<feature type="domain" description="CopC" evidence="8">
    <location>
        <begin position="22"/>
        <end position="113"/>
    </location>
</feature>
<evidence type="ECO:0000313" key="10">
    <source>
        <dbReference type="Proteomes" id="UP000234950"/>
    </source>
</evidence>
<dbReference type="Gene3D" id="2.60.40.1220">
    <property type="match status" value="1"/>
</dbReference>
<dbReference type="GO" id="GO:0006825">
    <property type="term" value="P:copper ion transport"/>
    <property type="evidence" value="ECO:0007669"/>
    <property type="project" value="InterPro"/>
</dbReference>
<feature type="compositionally biased region" description="Low complexity" evidence="5">
    <location>
        <begin position="143"/>
        <end position="152"/>
    </location>
</feature>
<evidence type="ECO:0000256" key="6">
    <source>
        <dbReference type="SAM" id="Phobius"/>
    </source>
</evidence>
<evidence type="ECO:0000256" key="7">
    <source>
        <dbReference type="SAM" id="SignalP"/>
    </source>
</evidence>
<keyword evidence="3 7" id="KW-0732">Signal</keyword>
<evidence type="ECO:0000256" key="2">
    <source>
        <dbReference type="ARBA" id="ARBA00022723"/>
    </source>
</evidence>
<evidence type="ECO:0000313" key="9">
    <source>
        <dbReference type="EMBL" id="PLS09476.1"/>
    </source>
</evidence>
<dbReference type="AlphaFoldDB" id="A0A2N5HVD5"/>
<dbReference type="InterPro" id="IPR014756">
    <property type="entry name" value="Ig_E-set"/>
</dbReference>
<proteinExistence type="predicted"/>
<keyword evidence="6" id="KW-1133">Transmembrane helix</keyword>
<dbReference type="SUPFAM" id="SSF81296">
    <property type="entry name" value="E set domains"/>
    <property type="match status" value="1"/>
</dbReference>
<evidence type="ECO:0000259" key="8">
    <source>
        <dbReference type="Pfam" id="PF04234"/>
    </source>
</evidence>
<dbReference type="GO" id="GO:0042597">
    <property type="term" value="C:periplasmic space"/>
    <property type="evidence" value="ECO:0007669"/>
    <property type="project" value="InterPro"/>
</dbReference>
<dbReference type="InterPro" id="IPR014755">
    <property type="entry name" value="Cu-Rt/internalin_Ig-like"/>
</dbReference>
<keyword evidence="6" id="KW-0812">Transmembrane</keyword>
<protein>
    <recommendedName>
        <fullName evidence="8">CopC domain-containing protein</fullName>
    </recommendedName>
</protein>
<dbReference type="EMBL" id="PGVE01000012">
    <property type="protein sequence ID" value="PLS09476.1"/>
    <property type="molecule type" value="Genomic_DNA"/>
</dbReference>
<feature type="transmembrane region" description="Helical" evidence="6">
    <location>
        <begin position="156"/>
        <end position="176"/>
    </location>
</feature>
<dbReference type="GO" id="GO:0030313">
    <property type="term" value="C:cell envelope"/>
    <property type="evidence" value="ECO:0007669"/>
    <property type="project" value="UniProtKB-SubCell"/>
</dbReference>
<reference evidence="9 10" key="1">
    <citation type="submission" date="2017-11" db="EMBL/GenBank/DDBJ databases">
        <title>Comparitive Functional Genomics of Dry Heat Resistant strains isolated from the Viking Spacecraft.</title>
        <authorList>
            <person name="Seuylemezian A."/>
            <person name="Cooper K."/>
            <person name="Vaishampayan P."/>
        </authorList>
    </citation>
    <scope>NUCLEOTIDE SEQUENCE [LARGE SCALE GENOMIC DNA]</scope>
    <source>
        <strain evidence="9 10">V32-6</strain>
    </source>
</reference>
<feature type="chain" id="PRO_5014794957" description="CopC domain-containing protein" evidence="7">
    <location>
        <begin position="22"/>
        <end position="180"/>
    </location>
</feature>
<dbReference type="GO" id="GO:0046688">
    <property type="term" value="P:response to copper ion"/>
    <property type="evidence" value="ECO:0007669"/>
    <property type="project" value="InterPro"/>
</dbReference>
<accession>A0A2N5HVD5</accession>
<comment type="subcellular location">
    <subcellularLocation>
        <location evidence="1">Cell envelope</location>
    </subcellularLocation>
</comment>
<dbReference type="Pfam" id="PF04234">
    <property type="entry name" value="CopC"/>
    <property type="match status" value="1"/>
</dbReference>
<comment type="caution">
    <text evidence="9">The sequence shown here is derived from an EMBL/GenBank/DDBJ whole genome shotgun (WGS) entry which is preliminary data.</text>
</comment>
<feature type="compositionally biased region" description="Basic and acidic residues" evidence="5">
    <location>
        <begin position="127"/>
        <end position="142"/>
    </location>
</feature>
<dbReference type="PANTHER" id="PTHR34820">
    <property type="entry name" value="INNER MEMBRANE PROTEIN YEBZ"/>
    <property type="match status" value="1"/>
</dbReference>
<dbReference type="PANTHER" id="PTHR34820:SF4">
    <property type="entry name" value="INNER MEMBRANE PROTEIN YEBZ"/>
    <property type="match status" value="1"/>
</dbReference>
<dbReference type="InterPro" id="IPR032694">
    <property type="entry name" value="CopC/D"/>
</dbReference>
<evidence type="ECO:0000256" key="4">
    <source>
        <dbReference type="ARBA" id="ARBA00023008"/>
    </source>
</evidence>
<evidence type="ECO:0000256" key="5">
    <source>
        <dbReference type="SAM" id="MobiDB-lite"/>
    </source>
</evidence>
<feature type="region of interest" description="Disordered" evidence="5">
    <location>
        <begin position="121"/>
        <end position="152"/>
    </location>
</feature>
<dbReference type="InterPro" id="IPR007348">
    <property type="entry name" value="CopC_dom"/>
</dbReference>
<evidence type="ECO:0000256" key="3">
    <source>
        <dbReference type="ARBA" id="ARBA00022729"/>
    </source>
</evidence>
<keyword evidence="6" id="KW-0472">Membrane</keyword>